<sequence length="201" mass="22329">MALVVVAVVGILALPTVGPGNGSLQRRFGPEYDRAVARHDGDVHAARRELSERLRRHGRLRARPLSAEERRQYEAKWRRIQERFVDSPGAALGEADHLLTQLLHDRGYPSDAREHQVAAVSVHHPRHVEAFRTLRLLAAAGAGGAGGTEELREALLRARDLFRDVLDAGPREAGAGRPDERRRLHVRRPRSRQDATTKGGV</sequence>
<organism evidence="2 5">
    <name type="scientific">Streptomyces radicis</name>
    <dbReference type="NCBI Taxonomy" id="1750517"/>
    <lineage>
        <taxon>Bacteria</taxon>
        <taxon>Bacillati</taxon>
        <taxon>Actinomycetota</taxon>
        <taxon>Actinomycetes</taxon>
        <taxon>Kitasatosporales</taxon>
        <taxon>Streptomycetaceae</taxon>
        <taxon>Streptomyces</taxon>
    </lineage>
</organism>
<reference evidence="4 5" key="1">
    <citation type="submission" date="2018-09" db="EMBL/GenBank/DDBJ databases">
        <title>Streptomyces sp. nov. DS1-2, an endophytic actinomycete isolated from roots of Dendrobium scabrilingue.</title>
        <authorList>
            <person name="Kuncharoen N."/>
            <person name="Kudo T."/>
            <person name="Ohkuma M."/>
            <person name="Yuki M."/>
            <person name="Tanasupawat S."/>
        </authorList>
    </citation>
    <scope>NUCLEOTIDE SEQUENCE [LARGE SCALE GENOMIC DNA]</scope>
    <source>
        <strain evidence="2 5">AZ1-7</strain>
        <strain evidence="3 4">DS1-2</strain>
    </source>
</reference>
<proteinExistence type="predicted"/>
<accession>A0A3A9VQC9</accession>
<dbReference type="EMBL" id="RBDY01000052">
    <property type="protein sequence ID" value="RKN13173.1"/>
    <property type="molecule type" value="Genomic_DNA"/>
</dbReference>
<comment type="caution">
    <text evidence="2">The sequence shown here is derived from an EMBL/GenBank/DDBJ whole genome shotgun (WGS) entry which is preliminary data.</text>
</comment>
<name>A0A3A9VQC9_9ACTN</name>
<evidence type="ECO:0000313" key="5">
    <source>
        <dbReference type="Proteomes" id="UP000275024"/>
    </source>
</evidence>
<evidence type="ECO:0000313" key="4">
    <source>
        <dbReference type="Proteomes" id="UP000268652"/>
    </source>
</evidence>
<evidence type="ECO:0008006" key="6">
    <source>
        <dbReference type="Google" id="ProtNLM"/>
    </source>
</evidence>
<protein>
    <recommendedName>
        <fullName evidence="6">Secreted protein</fullName>
    </recommendedName>
</protein>
<keyword evidence="4" id="KW-1185">Reference proteome</keyword>
<evidence type="ECO:0000313" key="3">
    <source>
        <dbReference type="EMBL" id="RKN13173.1"/>
    </source>
</evidence>
<dbReference type="Proteomes" id="UP000275024">
    <property type="component" value="Unassembled WGS sequence"/>
</dbReference>
<feature type="region of interest" description="Disordered" evidence="1">
    <location>
        <begin position="169"/>
        <end position="201"/>
    </location>
</feature>
<dbReference type="Proteomes" id="UP000268652">
    <property type="component" value="Unassembled WGS sequence"/>
</dbReference>
<dbReference type="AlphaFoldDB" id="A0A3A9VQC9"/>
<dbReference type="EMBL" id="RBDX01000053">
    <property type="protein sequence ID" value="RKN03321.1"/>
    <property type="molecule type" value="Genomic_DNA"/>
</dbReference>
<evidence type="ECO:0000256" key="1">
    <source>
        <dbReference type="SAM" id="MobiDB-lite"/>
    </source>
</evidence>
<evidence type="ECO:0000313" key="2">
    <source>
        <dbReference type="EMBL" id="RKN03321.1"/>
    </source>
</evidence>
<gene>
    <name evidence="3" type="ORF">D7318_31625</name>
    <name evidence="2" type="ORF">D7319_31850</name>
</gene>